<reference evidence="3" key="1">
    <citation type="submission" date="2018-08" db="EMBL/GenBank/DDBJ databases">
        <authorList>
            <person name="Rossello M."/>
        </authorList>
    </citation>
    <scope>NUCLEOTIDE SEQUENCE [LARGE SCALE GENOMIC DNA]</scope>
    <source>
        <strain evidence="3">cv. Chinese Spring</strain>
    </source>
</reference>
<keyword evidence="2" id="KW-0812">Transmembrane</keyword>
<keyword evidence="2" id="KW-0472">Membrane</keyword>
<accession>A0A3B6MWB2</accession>
<keyword evidence="2" id="KW-1133">Transmembrane helix</keyword>
<dbReference type="AlphaFoldDB" id="A0A3B6MWB2"/>
<name>A0A3B6MWB2_WHEAT</name>
<dbReference type="Proteomes" id="UP000019116">
    <property type="component" value="Chromosome 5D"/>
</dbReference>
<dbReference type="OrthoDB" id="689078at2759"/>
<dbReference type="Gramene" id="TraesCS5D03G0768600.1">
    <property type="protein sequence ID" value="TraesCS5D03G0768600.1.CDS1"/>
    <property type="gene ID" value="TraesCS5D03G0768600"/>
</dbReference>
<proteinExistence type="predicted"/>
<feature type="region of interest" description="Disordered" evidence="1">
    <location>
        <begin position="1"/>
        <end position="33"/>
    </location>
</feature>
<feature type="compositionally biased region" description="Polar residues" evidence="1">
    <location>
        <begin position="1"/>
        <end position="13"/>
    </location>
</feature>
<evidence type="ECO:0000313" key="4">
    <source>
        <dbReference type="Proteomes" id="UP000019116"/>
    </source>
</evidence>
<feature type="transmembrane region" description="Helical" evidence="2">
    <location>
        <begin position="73"/>
        <end position="96"/>
    </location>
</feature>
<evidence type="ECO:0000313" key="3">
    <source>
        <dbReference type="EnsemblPlants" id="TraesCS5D02G342900.1.cds1"/>
    </source>
</evidence>
<dbReference type="Gramene" id="TraesCAD_scaffold_046919_01G000200.1">
    <property type="protein sequence ID" value="TraesCAD_scaffold_046919_01G000200.1"/>
    <property type="gene ID" value="TraesCAD_scaffold_046919_01G000200"/>
</dbReference>
<organism evidence="3">
    <name type="scientific">Triticum aestivum</name>
    <name type="common">Wheat</name>
    <dbReference type="NCBI Taxonomy" id="4565"/>
    <lineage>
        <taxon>Eukaryota</taxon>
        <taxon>Viridiplantae</taxon>
        <taxon>Streptophyta</taxon>
        <taxon>Embryophyta</taxon>
        <taxon>Tracheophyta</taxon>
        <taxon>Spermatophyta</taxon>
        <taxon>Magnoliopsida</taxon>
        <taxon>Liliopsida</taxon>
        <taxon>Poales</taxon>
        <taxon>Poaceae</taxon>
        <taxon>BOP clade</taxon>
        <taxon>Pooideae</taxon>
        <taxon>Triticodae</taxon>
        <taxon>Triticeae</taxon>
        <taxon>Triticinae</taxon>
        <taxon>Triticum</taxon>
    </lineage>
</organism>
<dbReference type="Gramene" id="TraesCLE_scaffold_031796_01G000100.1">
    <property type="protein sequence ID" value="TraesCLE_scaffold_031796_01G000100.1"/>
    <property type="gene ID" value="TraesCLE_scaffold_031796_01G000100"/>
</dbReference>
<dbReference type="Gramene" id="TraesROB_scaffold_037154_01G000200.1">
    <property type="protein sequence ID" value="TraesROB_scaffold_037154_01G000200.1"/>
    <property type="gene ID" value="TraesROB_scaffold_037154_01G000200"/>
</dbReference>
<keyword evidence="4" id="KW-1185">Reference proteome</keyword>
<dbReference type="Gramene" id="TraesRN5D0100805400.1">
    <property type="protein sequence ID" value="TraesRN5D0100805400.1"/>
    <property type="gene ID" value="TraesRN5D0100805400"/>
</dbReference>
<dbReference type="EnsemblPlants" id="TraesCS5D02G342900.1">
    <property type="protein sequence ID" value="TraesCS5D02G342900.1.cds1"/>
    <property type="gene ID" value="TraesCS5D02G342900"/>
</dbReference>
<dbReference type="Gramene" id="TraesCS5D02G342900.1">
    <property type="protein sequence ID" value="TraesCS5D02G342900.1.cds1"/>
    <property type="gene ID" value="TraesCS5D02G342900"/>
</dbReference>
<evidence type="ECO:0000256" key="2">
    <source>
        <dbReference type="SAM" id="Phobius"/>
    </source>
</evidence>
<sequence>MHATNCHRTSTAKLSWPPTVSGRHPLQKPGDSVPVQASHAIYQPFRHLVSHSRKPRPQVTYVRRNENMAQSRTTAVALLLIAVLVAAASVPAATAFGCYDDCYERCANGAKEDPACTKMCGEACGVGGKGAGAAGGAPAA</sequence>
<dbReference type="PaxDb" id="4565-Traes_5DL_F5419DF35.2"/>
<reference evidence="3" key="2">
    <citation type="submission" date="2018-10" db="UniProtKB">
        <authorList>
            <consortium name="EnsemblPlants"/>
        </authorList>
    </citation>
    <scope>IDENTIFICATION</scope>
</reference>
<dbReference type="Gramene" id="TraesWEE_scaffold_043536_01G000200.1">
    <property type="protein sequence ID" value="TraesWEE_scaffold_043536_01G000200.1"/>
    <property type="gene ID" value="TraesWEE_scaffold_043536_01G000200"/>
</dbReference>
<evidence type="ECO:0000256" key="1">
    <source>
        <dbReference type="SAM" id="MobiDB-lite"/>
    </source>
</evidence>
<protein>
    <submittedName>
        <fullName evidence="3">Uncharacterized protein</fullName>
    </submittedName>
</protein>